<dbReference type="RefSeq" id="WP_311555767.1">
    <property type="nucleotide sequence ID" value="NZ_JAVREJ010000004.1"/>
</dbReference>
<reference evidence="3" key="1">
    <citation type="submission" date="2023-07" db="EMBL/GenBank/DDBJ databases">
        <title>30 novel species of actinomycetes from the DSMZ collection.</title>
        <authorList>
            <person name="Nouioui I."/>
        </authorList>
    </citation>
    <scope>NUCLEOTIDE SEQUENCE [LARGE SCALE GENOMIC DNA]</scope>
    <source>
        <strain evidence="3">DSM 45834</strain>
    </source>
</reference>
<gene>
    <name evidence="2" type="ORF">RM445_08260</name>
</gene>
<evidence type="ECO:0000256" key="1">
    <source>
        <dbReference type="SAM" id="MobiDB-lite"/>
    </source>
</evidence>
<proteinExistence type="predicted"/>
<keyword evidence="3" id="KW-1185">Reference proteome</keyword>
<protein>
    <submittedName>
        <fullName evidence="2">Uncharacterized protein</fullName>
    </submittedName>
</protein>
<dbReference type="EMBL" id="JAVREJ010000004">
    <property type="protein sequence ID" value="MDT0349515.1"/>
    <property type="molecule type" value="Genomic_DNA"/>
</dbReference>
<comment type="caution">
    <text evidence="2">The sequence shown here is derived from an EMBL/GenBank/DDBJ whole genome shotgun (WGS) entry which is preliminary data.</text>
</comment>
<dbReference type="Proteomes" id="UP001183202">
    <property type="component" value="Unassembled WGS sequence"/>
</dbReference>
<name>A0ABU2N6G4_9PSEU</name>
<feature type="region of interest" description="Disordered" evidence="1">
    <location>
        <begin position="1"/>
        <end position="66"/>
    </location>
</feature>
<organism evidence="2 3">
    <name type="scientific">Pseudonocardia charpentierae</name>
    <dbReference type="NCBI Taxonomy" id="3075545"/>
    <lineage>
        <taxon>Bacteria</taxon>
        <taxon>Bacillati</taxon>
        <taxon>Actinomycetota</taxon>
        <taxon>Actinomycetes</taxon>
        <taxon>Pseudonocardiales</taxon>
        <taxon>Pseudonocardiaceae</taxon>
        <taxon>Pseudonocardia</taxon>
    </lineage>
</organism>
<sequence length="66" mass="7054">MTGGSSDGEPAAPQPPALADPVRRRLDEIFGEVLPEVTRDEKADAPDEPATGDEWLRANRPPHHGG</sequence>
<evidence type="ECO:0000313" key="2">
    <source>
        <dbReference type="EMBL" id="MDT0349515.1"/>
    </source>
</evidence>
<evidence type="ECO:0000313" key="3">
    <source>
        <dbReference type="Proteomes" id="UP001183202"/>
    </source>
</evidence>
<accession>A0ABU2N6G4</accession>